<feature type="non-terminal residue" evidence="9">
    <location>
        <position position="1"/>
    </location>
</feature>
<dbReference type="InterPro" id="IPR050557">
    <property type="entry name" value="RTX_toxin/Mannuronan_C5-epim"/>
</dbReference>
<dbReference type="Gene3D" id="2.60.120.380">
    <property type="match status" value="1"/>
</dbReference>
<evidence type="ECO:0000259" key="8">
    <source>
        <dbReference type="Pfam" id="PF13539"/>
    </source>
</evidence>
<sequence>SRGGYNSTAAVATVKVAAAPAGSDPQVNGLAAQTLISGQSISGAELVSVSDPDGISDIVKVRFWDSTPGIDGGYWEVGGLVQSQAYHDVSLDNLSAISYVAGPNSGSNQIFAEAFDASGADSNDLSITINVTSGSITDTVAKSKATLATLVAGQTITGTIDQYDADGSTIDADYYQVTLTGGNRYTFSADAGVGANDTLDQVFVRLRDSNGNILTLDKFSEGTNPNIIFDAPGAGNVTYYVSIGAGGGGQWATKTGNFSLSLVDNGQSPPTISTSTKKWSDIVANDFYSPSGINPEYKYLGNSFLDSSFFQRTTTPIETRNINHTNFSLTGYSKALESFQDVVDEIYADFPTLAQSLSLEGAGGMFVNRKVAGSQIWSNHSWGIAVDIGILGQGLDFPGIGDGYTPTAAASIGGRTSEQWGETFRGIAAVIPYFNKAGWIAGAGWDIEDSMHFEISKQLISSWNSASISMQADQHQILIAQADQELLAINGNQEIKNDVYISANGQSVVVSDGHSGNLIAQATDFSEISYTGGDQVDDVFVGSLNGTTILNSTVFLDGGNGDDNFDTRSSERRIVASGDNGDDLIRGGSQDDILSGGNGSDLLFGHGGNDWLDGSSANDTLFGGSGDDTLLGGASTDILYGDGGADALDGGEESDVYFIDAFDTVTDSGLTGYDKAQIYDAAGISVSLNGWSGIERINGYSGKDQIDASSATDSLLLFGGGNDDTLTGGLGSDVLIGGDGDDALVGNDGNDTMLGAAGNDTFDGGAGNDVFYIGESGDLVSDGGAGFDKAVIYDANGLTLNVGSWLGVERINGLTGDDIIDATGMATSVTLVGSAGNDLLTGGSAGDVFFGGGDDDVILGAGGADALIGAVGNDWLNGGAGKDFYLGGAGADSFAWSNGFGRDVVKDYTDGLDRLDFSGHSGVNAISDLAINQSGTNTLLSLVAGGPDQITLVDTLATSITNSDFDFV</sequence>
<dbReference type="InterPro" id="IPR009045">
    <property type="entry name" value="Zn_M74/Hedgehog-like"/>
</dbReference>
<dbReference type="PRINTS" id="PR00313">
    <property type="entry name" value="CABNDNGRPT"/>
</dbReference>
<evidence type="ECO:0000256" key="5">
    <source>
        <dbReference type="ARBA" id="ARBA00022737"/>
    </source>
</evidence>
<name>A0ABV3LAP9_9RHOB</name>
<dbReference type="Gene3D" id="3.30.1380.10">
    <property type="match status" value="1"/>
</dbReference>
<protein>
    <submittedName>
        <fullName evidence="9">M15 family metallopeptidase</fullName>
    </submittedName>
</protein>
<evidence type="ECO:0000256" key="7">
    <source>
        <dbReference type="ARBA" id="ARBA00023136"/>
    </source>
</evidence>
<evidence type="ECO:0000256" key="2">
    <source>
        <dbReference type="ARBA" id="ARBA00004613"/>
    </source>
</evidence>
<dbReference type="PANTHER" id="PTHR38340:SF1">
    <property type="entry name" value="S-LAYER PROTEIN"/>
    <property type="match status" value="1"/>
</dbReference>
<dbReference type="PANTHER" id="PTHR38340">
    <property type="entry name" value="S-LAYER PROTEIN"/>
    <property type="match status" value="1"/>
</dbReference>
<organism evidence="9 10">
    <name type="scientific">Meridianimarinicoccus marinus</name>
    <dbReference type="NCBI Taxonomy" id="3231483"/>
    <lineage>
        <taxon>Bacteria</taxon>
        <taxon>Pseudomonadati</taxon>
        <taxon>Pseudomonadota</taxon>
        <taxon>Alphaproteobacteria</taxon>
        <taxon>Rhodobacterales</taxon>
        <taxon>Paracoccaceae</taxon>
        <taxon>Meridianimarinicoccus</taxon>
    </lineage>
</organism>
<dbReference type="SUPFAM" id="SSF55166">
    <property type="entry name" value="Hedgehog/DD-peptidase"/>
    <property type="match status" value="1"/>
</dbReference>
<dbReference type="Proteomes" id="UP001553161">
    <property type="component" value="Unassembled WGS sequence"/>
</dbReference>
<dbReference type="InterPro" id="IPR003995">
    <property type="entry name" value="RTX_toxin_determinant-A"/>
</dbReference>
<dbReference type="InterPro" id="IPR011049">
    <property type="entry name" value="Serralysin-like_metalloprot_C"/>
</dbReference>
<evidence type="ECO:0000313" key="9">
    <source>
        <dbReference type="EMBL" id="MEV8468626.1"/>
    </source>
</evidence>
<keyword evidence="3" id="KW-0964">Secreted</keyword>
<dbReference type="SUPFAM" id="SSF51120">
    <property type="entry name" value="beta-Roll"/>
    <property type="match status" value="3"/>
</dbReference>
<dbReference type="PROSITE" id="PS00330">
    <property type="entry name" value="HEMOLYSIN_CALCIUM"/>
    <property type="match status" value="2"/>
</dbReference>
<dbReference type="InterPro" id="IPR039561">
    <property type="entry name" value="Peptidase_M15C"/>
</dbReference>
<proteinExistence type="predicted"/>
<evidence type="ECO:0000256" key="6">
    <source>
        <dbReference type="ARBA" id="ARBA00023026"/>
    </source>
</evidence>
<evidence type="ECO:0000256" key="3">
    <source>
        <dbReference type="ARBA" id="ARBA00022525"/>
    </source>
</evidence>
<keyword evidence="4" id="KW-0800">Toxin</keyword>
<evidence type="ECO:0000256" key="1">
    <source>
        <dbReference type="ARBA" id="ARBA00004370"/>
    </source>
</evidence>
<accession>A0ABV3LAP9</accession>
<keyword evidence="5" id="KW-0677">Repeat</keyword>
<dbReference type="Gene3D" id="2.150.10.10">
    <property type="entry name" value="Serralysin-like metalloprotease, C-terminal"/>
    <property type="match status" value="4"/>
</dbReference>
<comment type="caution">
    <text evidence="9">The sequence shown here is derived from an EMBL/GenBank/DDBJ whole genome shotgun (WGS) entry which is preliminary data.</text>
</comment>
<dbReference type="Pfam" id="PF13539">
    <property type="entry name" value="Peptidase_M15_4"/>
    <property type="match status" value="1"/>
</dbReference>
<gene>
    <name evidence="9" type="ORF">AB0T83_17790</name>
</gene>
<keyword evidence="7" id="KW-0472">Membrane</keyword>
<evidence type="ECO:0000256" key="4">
    <source>
        <dbReference type="ARBA" id="ARBA00022656"/>
    </source>
</evidence>
<feature type="domain" description="Peptidase M15C" evidence="8">
    <location>
        <begin position="373"/>
        <end position="455"/>
    </location>
</feature>
<dbReference type="EMBL" id="JBFBVU010000034">
    <property type="protein sequence ID" value="MEV8468626.1"/>
    <property type="molecule type" value="Genomic_DNA"/>
</dbReference>
<dbReference type="InterPro" id="IPR001343">
    <property type="entry name" value="Hemolysn_Ca-bd"/>
</dbReference>
<comment type="subcellular location">
    <subcellularLocation>
        <location evidence="1">Membrane</location>
    </subcellularLocation>
    <subcellularLocation>
        <location evidence="2">Secreted</location>
    </subcellularLocation>
</comment>
<reference evidence="9 10" key="1">
    <citation type="submission" date="2024-07" db="EMBL/GenBank/DDBJ databases">
        <authorList>
            <person name="Kang M."/>
        </authorList>
    </citation>
    <scope>NUCLEOTIDE SEQUENCE [LARGE SCALE GENOMIC DNA]</scope>
    <source>
        <strain evidence="9 10">DFM31</strain>
    </source>
</reference>
<dbReference type="InterPro" id="IPR018511">
    <property type="entry name" value="Hemolysin-typ_Ca-bd_CS"/>
</dbReference>
<dbReference type="PRINTS" id="PR01488">
    <property type="entry name" value="RTXTOXINA"/>
</dbReference>
<keyword evidence="10" id="KW-1185">Reference proteome</keyword>
<dbReference type="Pfam" id="PF00353">
    <property type="entry name" value="HemolysinCabind"/>
    <property type="match status" value="5"/>
</dbReference>
<dbReference type="RefSeq" id="WP_366194581.1">
    <property type="nucleotide sequence ID" value="NZ_JBFBVU010000034.1"/>
</dbReference>
<keyword evidence="6" id="KW-0843">Virulence</keyword>
<evidence type="ECO:0000313" key="10">
    <source>
        <dbReference type="Proteomes" id="UP001553161"/>
    </source>
</evidence>